<proteinExistence type="predicted"/>
<reference evidence="1 2" key="2">
    <citation type="journal article" date="2013" name="PLoS ONE">
        <title>INDIGO - INtegrated Data Warehouse of MIcrobial GenOmes with Examples from the Red Sea Extremophiles.</title>
        <authorList>
            <person name="Alam I."/>
            <person name="Antunes A."/>
            <person name="Kamau A.A."/>
            <person name="Ba Alawi W."/>
            <person name="Kalkatawi M."/>
            <person name="Stingl U."/>
            <person name="Bajic V.B."/>
        </authorList>
    </citation>
    <scope>NUCLEOTIDE SEQUENCE [LARGE SCALE GENOMIC DNA]</scope>
    <source>
        <strain evidence="1 2">E1L3A</strain>
    </source>
</reference>
<dbReference type="STRING" id="1033802.SSPSH_003620"/>
<dbReference type="EMBL" id="AFNV02000034">
    <property type="protein sequence ID" value="ERJ17576.1"/>
    <property type="molecule type" value="Genomic_DNA"/>
</dbReference>
<gene>
    <name evidence="1" type="ORF">SSPSH_003620</name>
</gene>
<dbReference type="AlphaFoldDB" id="U2E0X7"/>
<comment type="caution">
    <text evidence="1">The sequence shown here is derived from an EMBL/GenBank/DDBJ whole genome shotgun (WGS) entry which is preliminary data.</text>
</comment>
<dbReference type="SUPFAM" id="SSF54292">
    <property type="entry name" value="2Fe-2S ferredoxin-like"/>
    <property type="match status" value="1"/>
</dbReference>
<organism evidence="1 2">
    <name type="scientific">Salinisphaera shabanensis E1L3A</name>
    <dbReference type="NCBI Taxonomy" id="1033802"/>
    <lineage>
        <taxon>Bacteria</taxon>
        <taxon>Pseudomonadati</taxon>
        <taxon>Pseudomonadota</taxon>
        <taxon>Gammaproteobacteria</taxon>
        <taxon>Salinisphaerales</taxon>
        <taxon>Salinisphaeraceae</taxon>
        <taxon>Salinisphaera</taxon>
    </lineage>
</organism>
<dbReference type="GO" id="GO:0051536">
    <property type="term" value="F:iron-sulfur cluster binding"/>
    <property type="evidence" value="ECO:0007669"/>
    <property type="project" value="InterPro"/>
</dbReference>
<keyword evidence="2" id="KW-1185">Reference proteome</keyword>
<accession>U2E0X7</accession>
<protein>
    <submittedName>
        <fullName evidence="1">2Fe-2S iron-sulfur cluster binding domain protein</fullName>
    </submittedName>
</protein>
<evidence type="ECO:0000313" key="2">
    <source>
        <dbReference type="Proteomes" id="UP000006242"/>
    </source>
</evidence>
<sequence length="35" mass="3908">MLNNQALEDYEVKAGYVLTCQSVPVTDTVVLSYDE</sequence>
<dbReference type="InterPro" id="IPR012675">
    <property type="entry name" value="Beta-grasp_dom_sf"/>
</dbReference>
<dbReference type="Gene3D" id="3.10.20.30">
    <property type="match status" value="1"/>
</dbReference>
<name>U2E0X7_9GAMM</name>
<reference evidence="1 2" key="1">
    <citation type="journal article" date="2011" name="J. Bacteriol.">
        <title>Genome sequence of Salinisphaera shabanensis, a gammaproteobacterium from the harsh, variable environment of the brine-seawater interface of the Shaban Deep in the Red Sea.</title>
        <authorList>
            <person name="Antunes A."/>
            <person name="Alam I."/>
            <person name="Bajic V.B."/>
            <person name="Stingl U."/>
        </authorList>
    </citation>
    <scope>NUCLEOTIDE SEQUENCE [LARGE SCALE GENOMIC DNA]</scope>
    <source>
        <strain evidence="1 2">E1L3A</strain>
    </source>
</reference>
<dbReference type="InterPro" id="IPR036010">
    <property type="entry name" value="2Fe-2S_ferredoxin-like_sf"/>
</dbReference>
<dbReference type="Proteomes" id="UP000006242">
    <property type="component" value="Unassembled WGS sequence"/>
</dbReference>
<evidence type="ECO:0000313" key="1">
    <source>
        <dbReference type="EMBL" id="ERJ17576.1"/>
    </source>
</evidence>